<dbReference type="EMBL" id="NBNE01001606">
    <property type="protein sequence ID" value="OWZ13341.1"/>
    <property type="molecule type" value="Genomic_DNA"/>
</dbReference>
<keyword evidence="3" id="KW-1185">Reference proteome</keyword>
<evidence type="ECO:0000256" key="1">
    <source>
        <dbReference type="SAM" id="MobiDB-lite"/>
    </source>
</evidence>
<protein>
    <submittedName>
        <fullName evidence="2">Uncharacterized protein</fullName>
    </submittedName>
</protein>
<reference evidence="3" key="1">
    <citation type="submission" date="2017-03" db="EMBL/GenBank/DDBJ databases">
        <title>Phytopthora megakarya and P. palmivora, two closely related causual agents of cacao black pod achieved similar genome size and gene model numbers by different mechanisms.</title>
        <authorList>
            <person name="Ali S."/>
            <person name="Shao J."/>
            <person name="Larry D.J."/>
            <person name="Kronmiller B."/>
            <person name="Shen D."/>
            <person name="Strem M.D."/>
            <person name="Melnick R.L."/>
            <person name="Guiltinan M.J."/>
            <person name="Tyler B.M."/>
            <person name="Meinhardt L.W."/>
            <person name="Bailey B.A."/>
        </authorList>
    </citation>
    <scope>NUCLEOTIDE SEQUENCE [LARGE SCALE GENOMIC DNA]</scope>
    <source>
        <strain evidence="3">zdho120</strain>
    </source>
</reference>
<name>A0A225W6G2_9STRA</name>
<comment type="caution">
    <text evidence="2">The sequence shown here is derived from an EMBL/GenBank/DDBJ whole genome shotgun (WGS) entry which is preliminary data.</text>
</comment>
<feature type="compositionally biased region" description="Basic residues" evidence="1">
    <location>
        <begin position="259"/>
        <end position="272"/>
    </location>
</feature>
<sequence>MAAGLPDDLVLEYDMLQLVDDDVSNSFLDAPASPAAAAHVDELLSCSVGVSIAAADASASCASSACAAGGAGCSSATAKSPPAETAQDEFAAFLLDGEQFLRDMEKVVKLDGENQTNQTNQTALEQSDGAIDLDAFTGLEMLASPCPSALSTCTSTVDGSPCKTDVDEFEVECPLLAQEQKKQQEQKYHETLMGHVLPPIVSASPLPSMPEQKEMEYMGTHEEADEEMEEDALEDEMDLLEKEAKYLDAQRDFLQSRAKSSRPQRKNIKQRRPRDTEQPKLLAKSQENNQLLNELVAQQKVYQDNFKAMLAFAPVSDVRMALMTPMESYIRLGKDFNERRKTILSLREEKLDMTYKFIEQKAAGLDFNQPYQYSDMFEKFGKHYCVNFAISKYDGVSVFQVGRAIYEQIAGKDEALNNAMGNTTIRESFDTIKCNFMHQRIVSSMNWEGEGVDGEKMPDMESNAIFYCRFGDNSAVLATDYIDQDDLHPYDTSNRIRKDVSSGVVLSGHTDADGKKYVVMKRYLMAKYHMYPHKVSQEQQDRFFASMPKCHDTMKMLIVDRLQRNETGCPCAGED</sequence>
<dbReference type="AlphaFoldDB" id="A0A225W6G2"/>
<feature type="region of interest" description="Disordered" evidence="1">
    <location>
        <begin position="254"/>
        <end position="280"/>
    </location>
</feature>
<evidence type="ECO:0000313" key="3">
    <source>
        <dbReference type="Proteomes" id="UP000198211"/>
    </source>
</evidence>
<proteinExistence type="predicted"/>
<organism evidence="2 3">
    <name type="scientific">Phytophthora megakarya</name>
    <dbReference type="NCBI Taxonomy" id="4795"/>
    <lineage>
        <taxon>Eukaryota</taxon>
        <taxon>Sar</taxon>
        <taxon>Stramenopiles</taxon>
        <taxon>Oomycota</taxon>
        <taxon>Peronosporomycetes</taxon>
        <taxon>Peronosporales</taxon>
        <taxon>Peronosporaceae</taxon>
        <taxon>Phytophthora</taxon>
    </lineage>
</organism>
<evidence type="ECO:0000313" key="2">
    <source>
        <dbReference type="EMBL" id="OWZ13341.1"/>
    </source>
</evidence>
<dbReference type="Proteomes" id="UP000198211">
    <property type="component" value="Unassembled WGS sequence"/>
</dbReference>
<dbReference type="OrthoDB" id="119629at2759"/>
<gene>
    <name evidence="2" type="ORF">PHMEG_00013348</name>
</gene>
<accession>A0A225W6G2</accession>